<feature type="region of interest" description="Disordered" evidence="1">
    <location>
        <begin position="1"/>
        <end position="86"/>
    </location>
</feature>
<feature type="compositionally biased region" description="Pro residues" evidence="1">
    <location>
        <begin position="469"/>
        <end position="479"/>
    </location>
</feature>
<reference evidence="2" key="1">
    <citation type="submission" date="2022-12" db="EMBL/GenBank/DDBJ databases">
        <authorList>
            <person name="Petersen C."/>
        </authorList>
    </citation>
    <scope>NUCLEOTIDE SEQUENCE</scope>
    <source>
        <strain evidence="2">IBT 35673</strain>
    </source>
</reference>
<feature type="compositionally biased region" description="Polar residues" evidence="1">
    <location>
        <begin position="485"/>
        <end position="496"/>
    </location>
</feature>
<feature type="compositionally biased region" description="Polar residues" evidence="1">
    <location>
        <begin position="46"/>
        <end position="61"/>
    </location>
</feature>
<feature type="compositionally biased region" description="Basic residues" evidence="1">
    <location>
        <begin position="1"/>
        <end position="12"/>
    </location>
</feature>
<evidence type="ECO:0000313" key="2">
    <source>
        <dbReference type="EMBL" id="KAJ5329186.1"/>
    </source>
</evidence>
<feature type="compositionally biased region" description="Basic residues" evidence="1">
    <location>
        <begin position="497"/>
        <end position="514"/>
    </location>
</feature>
<name>A0A9W9Q8P2_PENBR</name>
<comment type="caution">
    <text evidence="2">The sequence shown here is derived from an EMBL/GenBank/DDBJ whole genome shotgun (WGS) entry which is preliminary data.</text>
</comment>
<proteinExistence type="predicted"/>
<reference evidence="2" key="2">
    <citation type="journal article" date="2023" name="IMA Fungus">
        <title>Comparative genomic study of the Penicillium genus elucidates a diverse pangenome and 15 lateral gene transfer events.</title>
        <authorList>
            <person name="Petersen C."/>
            <person name="Sorensen T."/>
            <person name="Nielsen M.R."/>
            <person name="Sondergaard T.E."/>
            <person name="Sorensen J.L."/>
            <person name="Fitzpatrick D.A."/>
            <person name="Frisvad J.C."/>
            <person name="Nielsen K.L."/>
        </authorList>
    </citation>
    <scope>NUCLEOTIDE SEQUENCE</scope>
    <source>
        <strain evidence="2">IBT 35673</strain>
    </source>
</reference>
<feature type="compositionally biased region" description="Basic and acidic residues" evidence="1">
    <location>
        <begin position="63"/>
        <end position="74"/>
    </location>
</feature>
<accession>A0A9W9Q8P2</accession>
<protein>
    <submittedName>
        <fullName evidence="2">Uncharacterized protein</fullName>
    </submittedName>
</protein>
<feature type="region of interest" description="Disordered" evidence="1">
    <location>
        <begin position="461"/>
        <end position="514"/>
    </location>
</feature>
<dbReference type="AlphaFoldDB" id="A0A9W9Q8P2"/>
<dbReference type="Proteomes" id="UP001147695">
    <property type="component" value="Unassembled WGS sequence"/>
</dbReference>
<evidence type="ECO:0000256" key="1">
    <source>
        <dbReference type="SAM" id="MobiDB-lite"/>
    </source>
</evidence>
<organism evidence="2 3">
    <name type="scientific">Penicillium brevicompactum</name>
    <dbReference type="NCBI Taxonomy" id="5074"/>
    <lineage>
        <taxon>Eukaryota</taxon>
        <taxon>Fungi</taxon>
        <taxon>Dikarya</taxon>
        <taxon>Ascomycota</taxon>
        <taxon>Pezizomycotina</taxon>
        <taxon>Eurotiomycetes</taxon>
        <taxon>Eurotiomycetidae</taxon>
        <taxon>Eurotiales</taxon>
        <taxon>Aspergillaceae</taxon>
        <taxon>Penicillium</taxon>
    </lineage>
</organism>
<gene>
    <name evidence="2" type="ORF">N7452_009576</name>
</gene>
<sequence>MPPKKGSGKRKARPSEVLSVAASPPPKKPRVLGRVRSDSIPHLSLEASTEDPQVQTEQLFGSDSEKTEIEDTKDIPPTGPWKADPENFENHVSYGLLYRSAGIGPAFRRPNLPPRQQRWKNTNEEPITDINDAPKGWNADARDLDRADVDAQIDRCFERIQDNILPAFFEHRLDYYLGLRAARKAILESEPKDLDPDIVHRLHELSAIQNHLQADGDPDDQLPNIRALLTAYRGGDLNLTRGKVSYWSGGVPLNSPTQFSREMHEKMLQEYDTTTSFWVEGILQRGPINLGLVTAYPPHNEVQAVDIEVKLTAQSNPSESESVKALTYKVLHDTGADIMAIPLPQFQEIENLGKKATLYGYSKMHVAGGTTFYAKVVELELTVLIPYKSGKVLCPWLKVPVAVVEEQPGASFPTSMLSGPFPRFSFYTATCPDGLGLLYLSWYKEELEGLTELSPGYHIDAPPTGEILPPSPGGGPPREPLIGVRSSQLASVSTKQSAKRPAKRGRGRGGGRTR</sequence>
<dbReference type="EMBL" id="JAPZBQ010000005">
    <property type="protein sequence ID" value="KAJ5329186.1"/>
    <property type="molecule type" value="Genomic_DNA"/>
</dbReference>
<evidence type="ECO:0000313" key="3">
    <source>
        <dbReference type="Proteomes" id="UP001147695"/>
    </source>
</evidence>